<dbReference type="HAMAP" id="MF_00629">
    <property type="entry name" value="Ribosomal_eL39"/>
    <property type="match status" value="1"/>
</dbReference>
<dbReference type="GO" id="GO:0003735">
    <property type="term" value="F:structural constituent of ribosome"/>
    <property type="evidence" value="ECO:0007669"/>
    <property type="project" value="InterPro"/>
</dbReference>
<dbReference type="GO" id="GO:1990904">
    <property type="term" value="C:ribonucleoprotein complex"/>
    <property type="evidence" value="ECO:0007669"/>
    <property type="project" value="UniProtKB-KW"/>
</dbReference>
<name>A0A117MDA1_9EURY</name>
<organism evidence="7 8">
    <name type="scientific">Methanothrix harundinacea</name>
    <dbReference type="NCBI Taxonomy" id="301375"/>
    <lineage>
        <taxon>Archaea</taxon>
        <taxon>Methanobacteriati</taxon>
        <taxon>Methanobacteriota</taxon>
        <taxon>Stenosarchaea group</taxon>
        <taxon>Methanomicrobia</taxon>
        <taxon>Methanotrichales</taxon>
        <taxon>Methanotrichaceae</taxon>
        <taxon>Methanothrix</taxon>
    </lineage>
</organism>
<dbReference type="SUPFAM" id="SSF48662">
    <property type="entry name" value="Ribosomal protein L39e"/>
    <property type="match status" value="1"/>
</dbReference>
<evidence type="ECO:0000256" key="3">
    <source>
        <dbReference type="ARBA" id="ARBA00023274"/>
    </source>
</evidence>
<reference evidence="7" key="1">
    <citation type="journal article" date="2015" name="MBio">
        <title>Genome-resolved metagenomic analysis reveals roles for candidate phyla and other microbial community members in biogeochemical transformations in oil reservoirs.</title>
        <authorList>
            <person name="Hu P."/>
            <person name="Tom L."/>
            <person name="Singh A."/>
            <person name="Thomas B.C."/>
            <person name="Baker B.J."/>
            <person name="Piceno Y.M."/>
            <person name="Andersen G.L."/>
            <person name="Banfield J.F."/>
        </authorList>
    </citation>
    <scope>NUCLEOTIDE SEQUENCE [LARGE SCALE GENOMIC DNA]</scope>
    <source>
        <strain evidence="7">56_747</strain>
    </source>
</reference>
<gene>
    <name evidence="5" type="primary">rpl39e</name>
    <name evidence="6" type="ORF">XD72_0382</name>
    <name evidence="7" type="ORF">XE07_0046</name>
</gene>
<reference evidence="8 9" key="2">
    <citation type="journal article" date="2015" name="MBio">
        <title>Genome-Resolved Metagenomic Analysis Reveals Roles for Candidate Phyla and Other Microbial Community Members in Biogeochemical Transformations in Oil Reservoirs.</title>
        <authorList>
            <person name="Hu P."/>
            <person name="Tom L."/>
            <person name="Singh A."/>
            <person name="Thomas B.C."/>
            <person name="Baker B.J."/>
            <person name="Piceno Y.M."/>
            <person name="Andersen G.L."/>
            <person name="Banfield J.F."/>
        </authorList>
    </citation>
    <scope>NUCLEOTIDE SEQUENCE [LARGE SCALE GENOMIC DNA]</scope>
    <source>
        <strain evidence="6">57_489</strain>
    </source>
</reference>
<dbReference type="InterPro" id="IPR023626">
    <property type="entry name" value="Ribosomal_eL39_dom_sf"/>
</dbReference>
<dbReference type="PROSITE" id="PS00051">
    <property type="entry name" value="RIBOSOMAL_L39E"/>
    <property type="match status" value="1"/>
</dbReference>
<dbReference type="Pfam" id="PF00832">
    <property type="entry name" value="Ribosomal_L39"/>
    <property type="match status" value="1"/>
</dbReference>
<sequence length="49" mass="5893">MSKRSKGKKIRHAKAFGQNRRVPGWVIIKTMRNVVSHPKRRHWRRSSIE</sequence>
<dbReference type="Gene3D" id="1.10.1620.10">
    <property type="entry name" value="Ribosomal protein L39e"/>
    <property type="match status" value="1"/>
</dbReference>
<protein>
    <recommendedName>
        <fullName evidence="4 5">Large ribosomal subunit protein eL39</fullName>
    </recommendedName>
</protein>
<evidence type="ECO:0000256" key="5">
    <source>
        <dbReference type="HAMAP-Rule" id="MF_00629"/>
    </source>
</evidence>
<evidence type="ECO:0000313" key="8">
    <source>
        <dbReference type="Proteomes" id="UP000053961"/>
    </source>
</evidence>
<dbReference type="AlphaFoldDB" id="A0A117MDA1"/>
<evidence type="ECO:0000313" key="7">
    <source>
        <dbReference type="EMBL" id="KUK97632.1"/>
    </source>
</evidence>
<dbReference type="Proteomes" id="UP000057043">
    <property type="component" value="Unassembled WGS sequence"/>
</dbReference>
<accession>A0A117MDA1</accession>
<evidence type="ECO:0000256" key="4">
    <source>
        <dbReference type="ARBA" id="ARBA00035234"/>
    </source>
</evidence>
<dbReference type="EMBL" id="LGFT01000006">
    <property type="protein sequence ID" value="KUK45247.1"/>
    <property type="molecule type" value="Genomic_DNA"/>
</dbReference>
<comment type="similarity">
    <text evidence="1 5">Belongs to the eukaryotic ribosomal protein eL39 family.</text>
</comment>
<keyword evidence="3 5" id="KW-0687">Ribonucleoprotein</keyword>
<dbReference type="GO" id="GO:0005840">
    <property type="term" value="C:ribosome"/>
    <property type="evidence" value="ECO:0007669"/>
    <property type="project" value="UniProtKB-KW"/>
</dbReference>
<dbReference type="InterPro" id="IPR000077">
    <property type="entry name" value="Ribosomal_eL39"/>
</dbReference>
<evidence type="ECO:0000256" key="2">
    <source>
        <dbReference type="ARBA" id="ARBA00022980"/>
    </source>
</evidence>
<dbReference type="GO" id="GO:0006412">
    <property type="term" value="P:translation"/>
    <property type="evidence" value="ECO:0007669"/>
    <property type="project" value="UniProtKB-UniRule"/>
</dbReference>
<dbReference type="EMBL" id="LGHB01000001">
    <property type="protein sequence ID" value="KUK97632.1"/>
    <property type="molecule type" value="Genomic_DNA"/>
</dbReference>
<dbReference type="Proteomes" id="UP000053961">
    <property type="component" value="Unassembled WGS sequence"/>
</dbReference>
<evidence type="ECO:0000313" key="9">
    <source>
        <dbReference type="Proteomes" id="UP000057043"/>
    </source>
</evidence>
<proteinExistence type="inferred from homology"/>
<evidence type="ECO:0000256" key="1">
    <source>
        <dbReference type="ARBA" id="ARBA00009339"/>
    </source>
</evidence>
<dbReference type="PATRIC" id="fig|301375.6.peg.1045"/>
<dbReference type="NCBIfam" id="NF002316">
    <property type="entry name" value="PRK01242.1"/>
    <property type="match status" value="1"/>
</dbReference>
<keyword evidence="2 5" id="KW-0689">Ribosomal protein</keyword>
<dbReference type="InterPro" id="IPR020083">
    <property type="entry name" value="Ribosomal_eL39_CS"/>
</dbReference>
<comment type="caution">
    <text evidence="7">The sequence shown here is derived from an EMBL/GenBank/DDBJ whole genome shotgun (WGS) entry which is preliminary data.</text>
</comment>
<evidence type="ECO:0000313" key="6">
    <source>
        <dbReference type="EMBL" id="KUK45247.1"/>
    </source>
</evidence>